<evidence type="ECO:0008006" key="3">
    <source>
        <dbReference type="Google" id="ProtNLM"/>
    </source>
</evidence>
<dbReference type="AlphaFoldDB" id="A0A241XSB6"/>
<dbReference type="Proteomes" id="UP000194857">
    <property type="component" value="Unassembled WGS sequence"/>
</dbReference>
<organism evidence="1 2">
    <name type="scientific">Pseudomonas aeruginosa</name>
    <dbReference type="NCBI Taxonomy" id="287"/>
    <lineage>
        <taxon>Bacteria</taxon>
        <taxon>Pseudomonadati</taxon>
        <taxon>Pseudomonadota</taxon>
        <taxon>Gammaproteobacteria</taxon>
        <taxon>Pseudomonadales</taxon>
        <taxon>Pseudomonadaceae</taxon>
        <taxon>Pseudomonas</taxon>
    </lineage>
</organism>
<accession>A0A241XSB6</accession>
<protein>
    <recommendedName>
        <fullName evidence="3">SAM-dependent methyltransferase</fullName>
    </recommendedName>
</protein>
<evidence type="ECO:0000313" key="1">
    <source>
        <dbReference type="EMBL" id="OTI63046.1"/>
    </source>
</evidence>
<comment type="caution">
    <text evidence="1">The sequence shown here is derived from an EMBL/GenBank/DDBJ whole genome shotgun (WGS) entry which is preliminary data.</text>
</comment>
<gene>
    <name evidence="1" type="ORF">CAZ10_09390</name>
</gene>
<name>A0A241XSB6_PSEAI</name>
<evidence type="ECO:0000313" key="2">
    <source>
        <dbReference type="Proteomes" id="UP000194857"/>
    </source>
</evidence>
<dbReference type="RefSeq" id="WP_065085916.1">
    <property type="nucleotide sequence ID" value="NZ_NFFZ01000004.1"/>
</dbReference>
<reference evidence="2" key="1">
    <citation type="submission" date="2017-05" db="EMBL/GenBank/DDBJ databases">
        <authorList>
            <person name="Giani T."/>
            <person name="Arena F."/>
            <person name="Pollini S."/>
            <person name="Di Pilato V."/>
            <person name="D'Andrea M.M."/>
            <person name="Henrici De Angelis L."/>
            <person name="Bassetti M."/>
            <person name="Rossolini G.M."/>
        </authorList>
    </citation>
    <scope>NUCLEOTIDE SEQUENCE [LARGE SCALE GENOMIC DNA]</scope>
    <source>
        <strain evidence="2">S567_C10_BS</strain>
    </source>
</reference>
<proteinExistence type="predicted"/>
<sequence>MLSFNDLPEGVCYDTAAAQRAACLYAYLSKPLISSLATFLDGKNVLEVFAGRGHLSALLREQGIPVIATSLQSSHDGSDMLGHAIEVEEISVIEAVSKYGAWMDILLVAWPTTTGEMHRALASLRHDALIVFIGEVTDYSTSPPFLGGCATDAFFSAVEEVPEMTLMLRYPTPRLDKIKVFRRRK</sequence>
<dbReference type="EMBL" id="NFFZ01000004">
    <property type="protein sequence ID" value="OTI63046.1"/>
    <property type="molecule type" value="Genomic_DNA"/>
</dbReference>